<evidence type="ECO:0000259" key="4">
    <source>
        <dbReference type="Pfam" id="PF09394"/>
    </source>
</evidence>
<keyword evidence="1" id="KW-0646">Protease inhibitor</keyword>
<evidence type="ECO:0000313" key="5">
    <source>
        <dbReference type="EMBL" id="RQD92174.1"/>
    </source>
</evidence>
<dbReference type="Proteomes" id="UP000284763">
    <property type="component" value="Unassembled WGS sequence"/>
</dbReference>
<sequence length="118" mass="13578">MRIKGMVLISVVILLILILITLTIHFSINLNDSDNENTIYIDENDNGTNLIAEPGTYINIQLEENPSTGYKWNFSKTDGLEIVNNRFYFEKNIDSKNINEGQPGIREWVLLLNDDDFQ</sequence>
<keyword evidence="2" id="KW-0789">Thiol protease inhibitor</keyword>
<feature type="domain" description="Proteinase inhibitor I42 chagasin" evidence="4">
    <location>
        <begin position="55"/>
        <end position="110"/>
    </location>
</feature>
<evidence type="ECO:0000313" key="6">
    <source>
        <dbReference type="Proteomes" id="UP000284763"/>
    </source>
</evidence>
<proteinExistence type="predicted"/>
<dbReference type="PANTHER" id="PTHR36530">
    <property type="entry name" value="INHIBITOR OF CYSTEINE PEPTIDASE"/>
    <property type="match status" value="1"/>
</dbReference>
<dbReference type="InterPro" id="IPR036331">
    <property type="entry name" value="Chagasin-like_sf"/>
</dbReference>
<keyword evidence="3" id="KW-1133">Transmembrane helix</keyword>
<dbReference type="AlphaFoldDB" id="A0A3R7WFN5"/>
<dbReference type="PANTHER" id="PTHR36530:SF1">
    <property type="entry name" value="AMOEBIASIN-1"/>
    <property type="match status" value="1"/>
</dbReference>
<dbReference type="SUPFAM" id="SSF141066">
    <property type="entry name" value="ICP-like"/>
    <property type="match status" value="1"/>
</dbReference>
<evidence type="ECO:0000256" key="3">
    <source>
        <dbReference type="SAM" id="Phobius"/>
    </source>
</evidence>
<accession>A0A3R7WFN5</accession>
<dbReference type="EMBL" id="QZAB01000051">
    <property type="protein sequence ID" value="RQD92174.1"/>
    <property type="molecule type" value="Genomic_DNA"/>
</dbReference>
<protein>
    <recommendedName>
        <fullName evidence="4">Proteinase inhibitor I42 chagasin domain-containing protein</fullName>
    </recommendedName>
</protein>
<dbReference type="GO" id="GO:0004869">
    <property type="term" value="F:cysteine-type endopeptidase inhibitor activity"/>
    <property type="evidence" value="ECO:0007669"/>
    <property type="project" value="UniProtKB-KW"/>
</dbReference>
<keyword evidence="3" id="KW-0472">Membrane</keyword>
<reference evidence="5 6" key="1">
    <citation type="submission" date="2018-08" db="EMBL/GenBank/DDBJ databases">
        <title>The metabolism and importance of syntrophic acetate oxidation coupled to methane or sulfide production in haloalkaline environments.</title>
        <authorList>
            <person name="Timmers P.H.A."/>
            <person name="Vavourakis C.D."/>
            <person name="Sorokin D.Y."/>
            <person name="Sinninghe Damste J.S."/>
            <person name="Muyzer G."/>
            <person name="Stams A.J.M."/>
            <person name="Plugge C.M."/>
        </authorList>
    </citation>
    <scope>NUCLEOTIDE SEQUENCE [LARGE SCALE GENOMIC DNA]</scope>
    <source>
        <strain evidence="5">MSAO_Arc3</strain>
    </source>
</reference>
<comment type="caution">
    <text evidence="5">The sequence shown here is derived from an EMBL/GenBank/DDBJ whole genome shotgun (WGS) entry which is preliminary data.</text>
</comment>
<evidence type="ECO:0000256" key="1">
    <source>
        <dbReference type="ARBA" id="ARBA00022690"/>
    </source>
</evidence>
<evidence type="ECO:0000256" key="2">
    <source>
        <dbReference type="ARBA" id="ARBA00022704"/>
    </source>
</evidence>
<feature type="transmembrane region" description="Helical" evidence="3">
    <location>
        <begin position="7"/>
        <end position="28"/>
    </location>
</feature>
<organism evidence="5 6">
    <name type="scientific">Methanosalsum natronophilum</name>
    <dbReference type="NCBI Taxonomy" id="768733"/>
    <lineage>
        <taxon>Archaea</taxon>
        <taxon>Methanobacteriati</taxon>
        <taxon>Methanobacteriota</taxon>
        <taxon>Stenosarchaea group</taxon>
        <taxon>Methanomicrobia</taxon>
        <taxon>Methanosarcinales</taxon>
        <taxon>Methanosarcinaceae</taxon>
        <taxon>Methanosalsum</taxon>
    </lineage>
</organism>
<name>A0A3R7WFN5_9EURY</name>
<gene>
    <name evidence="5" type="ORF">D5R95_00640</name>
</gene>
<feature type="non-terminal residue" evidence="5">
    <location>
        <position position="118"/>
    </location>
</feature>
<dbReference type="InterPro" id="IPR018990">
    <property type="entry name" value="Prot_inh_I42_chagasin"/>
</dbReference>
<keyword evidence="3" id="KW-0812">Transmembrane</keyword>
<dbReference type="InterPro" id="IPR052781">
    <property type="entry name" value="Cys_protease_inhibitor_I42"/>
</dbReference>
<dbReference type="Gene3D" id="2.60.40.2020">
    <property type="match status" value="1"/>
</dbReference>
<dbReference type="Pfam" id="PF09394">
    <property type="entry name" value="Inhibitor_I42"/>
    <property type="match status" value="1"/>
</dbReference>